<gene>
    <name evidence="1" type="ORF">MCOR_6766</name>
</gene>
<dbReference type="AlphaFoldDB" id="A0A6J8AEH7"/>
<evidence type="ECO:0000313" key="2">
    <source>
        <dbReference type="Proteomes" id="UP000507470"/>
    </source>
</evidence>
<evidence type="ECO:0000313" key="1">
    <source>
        <dbReference type="EMBL" id="CAC5366487.1"/>
    </source>
</evidence>
<protein>
    <submittedName>
        <fullName evidence="1">Uncharacterized protein</fullName>
    </submittedName>
</protein>
<name>A0A6J8AEH7_MYTCO</name>
<sequence>MPGSRFSLYGQIKADKPLELEPIIVEIANAKQSQVVTPDLEDTKKRWLVVGICLHNVVSPALRECVSKSMNLEFNTLKKSDKIDIQCYPNQLKCYKGTVHLNYEAINNNRIVRSGRNKDYQNYDYKIQNPVEFSKLFLNANMAQYTGFDETCDSSALLNIITCSDTSVLGQLADKVSFY</sequence>
<keyword evidence="2" id="KW-1185">Reference proteome</keyword>
<dbReference type="EMBL" id="CACVKT020001268">
    <property type="protein sequence ID" value="CAC5366487.1"/>
    <property type="molecule type" value="Genomic_DNA"/>
</dbReference>
<organism evidence="1 2">
    <name type="scientific">Mytilus coruscus</name>
    <name type="common">Sea mussel</name>
    <dbReference type="NCBI Taxonomy" id="42192"/>
    <lineage>
        <taxon>Eukaryota</taxon>
        <taxon>Metazoa</taxon>
        <taxon>Spiralia</taxon>
        <taxon>Lophotrochozoa</taxon>
        <taxon>Mollusca</taxon>
        <taxon>Bivalvia</taxon>
        <taxon>Autobranchia</taxon>
        <taxon>Pteriomorphia</taxon>
        <taxon>Mytilida</taxon>
        <taxon>Mytiloidea</taxon>
        <taxon>Mytilidae</taxon>
        <taxon>Mytilinae</taxon>
        <taxon>Mytilus</taxon>
    </lineage>
</organism>
<reference evidence="1 2" key="1">
    <citation type="submission" date="2020-06" db="EMBL/GenBank/DDBJ databases">
        <authorList>
            <person name="Li R."/>
            <person name="Bekaert M."/>
        </authorList>
    </citation>
    <scope>NUCLEOTIDE SEQUENCE [LARGE SCALE GENOMIC DNA]</scope>
    <source>
        <strain evidence="2">wild</strain>
    </source>
</reference>
<dbReference type="Proteomes" id="UP000507470">
    <property type="component" value="Unassembled WGS sequence"/>
</dbReference>
<proteinExistence type="predicted"/>
<dbReference type="OrthoDB" id="5988093at2759"/>
<accession>A0A6J8AEH7</accession>